<dbReference type="STRING" id="10195.A0A3M7S5E2"/>
<keyword evidence="3 9" id="KW-0812">Transmembrane</keyword>
<feature type="transmembrane region" description="Helical" evidence="9">
    <location>
        <begin position="12"/>
        <end position="39"/>
    </location>
</feature>
<organism evidence="11 12">
    <name type="scientific">Brachionus plicatilis</name>
    <name type="common">Marine rotifer</name>
    <name type="synonym">Brachionus muelleri</name>
    <dbReference type="NCBI Taxonomy" id="10195"/>
    <lineage>
        <taxon>Eukaryota</taxon>
        <taxon>Metazoa</taxon>
        <taxon>Spiralia</taxon>
        <taxon>Gnathifera</taxon>
        <taxon>Rotifera</taxon>
        <taxon>Eurotatoria</taxon>
        <taxon>Monogononta</taxon>
        <taxon>Pseudotrocha</taxon>
        <taxon>Ploima</taxon>
        <taxon>Brachionidae</taxon>
        <taxon>Brachionus</taxon>
    </lineage>
</organism>
<reference evidence="11 12" key="1">
    <citation type="journal article" date="2018" name="Sci. Rep.">
        <title>Genomic signatures of local adaptation to the degree of environmental predictability in rotifers.</title>
        <authorList>
            <person name="Franch-Gras L."/>
            <person name="Hahn C."/>
            <person name="Garcia-Roger E.M."/>
            <person name="Carmona M.J."/>
            <person name="Serra M."/>
            <person name="Gomez A."/>
        </authorList>
    </citation>
    <scope>NUCLEOTIDE SEQUENCE [LARGE SCALE GENOMIC DNA]</scope>
    <source>
        <strain evidence="11">HYR1</strain>
    </source>
</reference>
<dbReference type="PANTHER" id="PTHR24247">
    <property type="entry name" value="5-HYDROXYTRYPTAMINE RECEPTOR"/>
    <property type="match status" value="1"/>
</dbReference>
<evidence type="ECO:0000256" key="5">
    <source>
        <dbReference type="ARBA" id="ARBA00023040"/>
    </source>
</evidence>
<dbReference type="Pfam" id="PF00001">
    <property type="entry name" value="7tm_1"/>
    <property type="match status" value="1"/>
</dbReference>
<keyword evidence="7 11" id="KW-0675">Receptor</keyword>
<dbReference type="GO" id="GO:0016907">
    <property type="term" value="F:G protein-coupled acetylcholine receptor activity"/>
    <property type="evidence" value="ECO:0007669"/>
    <property type="project" value="TreeGrafter"/>
</dbReference>
<dbReference type="EMBL" id="REGN01002004">
    <property type="protein sequence ID" value="RNA31023.1"/>
    <property type="molecule type" value="Genomic_DNA"/>
</dbReference>
<dbReference type="PROSITE" id="PS50262">
    <property type="entry name" value="G_PROTEIN_RECEP_F1_2"/>
    <property type="match status" value="1"/>
</dbReference>
<name>A0A3M7S5E2_BRAPC</name>
<keyword evidence="6 9" id="KW-0472">Membrane</keyword>
<evidence type="ECO:0000256" key="7">
    <source>
        <dbReference type="ARBA" id="ARBA00023170"/>
    </source>
</evidence>
<comment type="caution">
    <text evidence="11">The sequence shown here is derived from an EMBL/GenBank/DDBJ whole genome shotgun (WGS) entry which is preliminary data.</text>
</comment>
<dbReference type="Gene3D" id="1.20.1070.10">
    <property type="entry name" value="Rhodopsin 7-helix transmembrane proteins"/>
    <property type="match status" value="1"/>
</dbReference>
<feature type="transmembrane region" description="Helical" evidence="9">
    <location>
        <begin position="128"/>
        <end position="151"/>
    </location>
</feature>
<feature type="transmembrane region" description="Helical" evidence="9">
    <location>
        <begin position="371"/>
        <end position="392"/>
    </location>
</feature>
<keyword evidence="2" id="KW-1003">Cell membrane</keyword>
<dbReference type="GO" id="GO:0007187">
    <property type="term" value="P:G protein-coupled receptor signaling pathway, coupled to cyclic nucleotide second messenger"/>
    <property type="evidence" value="ECO:0007669"/>
    <property type="project" value="TreeGrafter"/>
</dbReference>
<dbReference type="GO" id="GO:0007197">
    <property type="term" value="P:adenylate cyclase-inhibiting G protein-coupled acetylcholine receptor signaling pathway"/>
    <property type="evidence" value="ECO:0007669"/>
    <property type="project" value="TreeGrafter"/>
</dbReference>
<feature type="transmembrane region" description="Helical" evidence="9">
    <location>
        <begin position="51"/>
        <end position="74"/>
    </location>
</feature>
<dbReference type="InterPro" id="IPR000276">
    <property type="entry name" value="GPCR_Rhodpsn"/>
</dbReference>
<dbReference type="GO" id="GO:0004993">
    <property type="term" value="F:G protein-coupled serotonin receptor activity"/>
    <property type="evidence" value="ECO:0007669"/>
    <property type="project" value="TreeGrafter"/>
</dbReference>
<keyword evidence="8" id="KW-0807">Transducer</keyword>
<evidence type="ECO:0000256" key="3">
    <source>
        <dbReference type="ARBA" id="ARBA00022692"/>
    </source>
</evidence>
<dbReference type="PANTHER" id="PTHR24247:SF265">
    <property type="entry name" value="MUSCARINIC ACETYLCHOLINE RECEPTOR DM1"/>
    <property type="match status" value="1"/>
</dbReference>
<evidence type="ECO:0000256" key="9">
    <source>
        <dbReference type="SAM" id="Phobius"/>
    </source>
</evidence>
<feature type="transmembrane region" description="Helical" evidence="9">
    <location>
        <begin position="86"/>
        <end position="108"/>
    </location>
</feature>
<keyword evidence="4 9" id="KW-1133">Transmembrane helix</keyword>
<dbReference type="GO" id="GO:0045202">
    <property type="term" value="C:synapse"/>
    <property type="evidence" value="ECO:0007669"/>
    <property type="project" value="TreeGrafter"/>
</dbReference>
<evidence type="ECO:0000256" key="1">
    <source>
        <dbReference type="ARBA" id="ARBA00004651"/>
    </source>
</evidence>
<keyword evidence="5" id="KW-0297">G-protein coupled receptor</keyword>
<feature type="domain" description="G-protein coupled receptors family 1 profile" evidence="10">
    <location>
        <begin position="29"/>
        <end position="381"/>
    </location>
</feature>
<evidence type="ECO:0000259" key="10">
    <source>
        <dbReference type="PROSITE" id="PS50262"/>
    </source>
</evidence>
<evidence type="ECO:0000256" key="4">
    <source>
        <dbReference type="ARBA" id="ARBA00022989"/>
    </source>
</evidence>
<dbReference type="GO" id="GO:0005886">
    <property type="term" value="C:plasma membrane"/>
    <property type="evidence" value="ECO:0007669"/>
    <property type="project" value="UniProtKB-SubCell"/>
</dbReference>
<evidence type="ECO:0000313" key="12">
    <source>
        <dbReference type="Proteomes" id="UP000276133"/>
    </source>
</evidence>
<comment type="subcellular location">
    <subcellularLocation>
        <location evidence="1">Cell membrane</location>
        <topology evidence="1">Multi-pass membrane protein</topology>
    </subcellularLocation>
</comment>
<accession>A0A3M7S5E2</accession>
<dbReference type="OrthoDB" id="10071887at2759"/>
<gene>
    <name evidence="11" type="ORF">BpHYR1_036135</name>
</gene>
<feature type="transmembrane region" description="Helical" evidence="9">
    <location>
        <begin position="179"/>
        <end position="200"/>
    </location>
</feature>
<dbReference type="Proteomes" id="UP000276133">
    <property type="component" value="Unassembled WGS sequence"/>
</dbReference>
<protein>
    <submittedName>
        <fullName evidence="11">Muscarinic acetylcholine receptor M4-like</fullName>
    </submittedName>
</protein>
<dbReference type="GO" id="GO:0030425">
    <property type="term" value="C:dendrite"/>
    <property type="evidence" value="ECO:0007669"/>
    <property type="project" value="TreeGrafter"/>
</dbReference>
<dbReference type="AlphaFoldDB" id="A0A3M7S5E2"/>
<evidence type="ECO:0000256" key="2">
    <source>
        <dbReference type="ARBA" id="ARBA00022475"/>
    </source>
</evidence>
<keyword evidence="12" id="KW-1185">Reference proteome</keyword>
<proteinExistence type="predicted"/>
<dbReference type="PRINTS" id="PR00237">
    <property type="entry name" value="GPCRRHODOPSN"/>
</dbReference>
<sequence>MFPSPTIFSGANLIILIIGSVVIFFTVSLNIFIVLTVITDKSMRNYTNIQYASMSCADILVGSVAMPLMLVSTLYDNWPFNEDMCILFILGDFVGGNISMLLLMVIAFHRLRCIKKPFGMIKKSRFELFIPSLVIWPTVFFFWTIPTMLIVKNSRRKKFMDPRDCYFMYSFEYVMVVDLMAYLVPIFLLIFFQVSIYHALKKRKKFMNPKHFNKLIKIEPVENDPTVISTISTNSLPESEPEKFLKKKIVFRRSNTVNSIQEPKKKKHSLRECRITEGVVSASTGSVELVSSEIGRRKNSDILRVQKVVQSQQHMLFSNNYKKNKKAFRTLVFVTTCLTILWIPWMVSWPIDAYCNCVPRRFYALTYWMEYLNSLFNSVILIFVCQTCQLSLNRLIPVSAKKNVQRQVLVDAIFDQLIYERKSLVGLLKKKKKSGLGLDLRLSLILTFLVYSLQLRTQF</sequence>
<dbReference type="SUPFAM" id="SSF81321">
    <property type="entry name" value="Family A G protein-coupled receptor-like"/>
    <property type="match status" value="1"/>
</dbReference>
<dbReference type="InterPro" id="IPR017452">
    <property type="entry name" value="GPCR_Rhodpsn_7TM"/>
</dbReference>
<feature type="transmembrane region" description="Helical" evidence="9">
    <location>
        <begin position="331"/>
        <end position="351"/>
    </location>
</feature>
<evidence type="ECO:0000313" key="11">
    <source>
        <dbReference type="EMBL" id="RNA31023.1"/>
    </source>
</evidence>
<evidence type="ECO:0000256" key="6">
    <source>
        <dbReference type="ARBA" id="ARBA00023136"/>
    </source>
</evidence>
<evidence type="ECO:0000256" key="8">
    <source>
        <dbReference type="ARBA" id="ARBA00023224"/>
    </source>
</evidence>